<dbReference type="GO" id="GO:0007188">
    <property type="term" value="P:adenylate cyclase-modulating G protein-coupled receptor signaling pathway"/>
    <property type="evidence" value="ECO:0007669"/>
    <property type="project" value="TreeGrafter"/>
</dbReference>
<keyword evidence="7" id="KW-1185">Reference proteome</keyword>
<dbReference type="InterPro" id="IPR001019">
    <property type="entry name" value="Gprotein_alpha_su"/>
</dbReference>
<dbReference type="InterPro" id="IPR011025">
    <property type="entry name" value="GproteinA_insert"/>
</dbReference>
<evidence type="ECO:0000256" key="5">
    <source>
        <dbReference type="PIRSR" id="PIRSR601019-2"/>
    </source>
</evidence>
<dbReference type="GO" id="GO:0003924">
    <property type="term" value="F:GTPase activity"/>
    <property type="evidence" value="ECO:0007669"/>
    <property type="project" value="InterPro"/>
</dbReference>
<dbReference type="GO" id="GO:0005737">
    <property type="term" value="C:cytoplasm"/>
    <property type="evidence" value="ECO:0007669"/>
    <property type="project" value="TreeGrafter"/>
</dbReference>
<dbReference type="SMART" id="SM00275">
    <property type="entry name" value="G_alpha"/>
    <property type="match status" value="1"/>
</dbReference>
<evidence type="ECO:0000256" key="3">
    <source>
        <dbReference type="ARBA" id="ARBA00023224"/>
    </source>
</evidence>
<dbReference type="EMBL" id="NKXS01005439">
    <property type="protein sequence ID" value="PIN03673.1"/>
    <property type="molecule type" value="Genomic_DNA"/>
</dbReference>
<accession>A0A2G9GEF8</accession>
<dbReference type="Gene3D" id="3.40.50.300">
    <property type="entry name" value="P-loop containing nucleotide triphosphate hydrolases"/>
    <property type="match status" value="1"/>
</dbReference>
<keyword evidence="1 4" id="KW-0547">Nucleotide-binding</keyword>
<dbReference type="Proteomes" id="UP000231279">
    <property type="component" value="Unassembled WGS sequence"/>
</dbReference>
<dbReference type="PRINTS" id="PR00318">
    <property type="entry name" value="GPROTEINA"/>
</dbReference>
<evidence type="ECO:0000313" key="7">
    <source>
        <dbReference type="Proteomes" id="UP000231279"/>
    </source>
</evidence>
<evidence type="ECO:0000256" key="1">
    <source>
        <dbReference type="ARBA" id="ARBA00022741"/>
    </source>
</evidence>
<name>A0A2G9GEF8_9LAMI</name>
<dbReference type="AlphaFoldDB" id="A0A2G9GEF8"/>
<gene>
    <name evidence="6" type="ORF">CDL12_23798</name>
</gene>
<evidence type="ECO:0000313" key="6">
    <source>
        <dbReference type="EMBL" id="PIN03673.1"/>
    </source>
</evidence>
<protein>
    <submittedName>
        <fullName evidence="6">G-protein alpha subunit (Small G protein superfamily)</fullName>
    </submittedName>
</protein>
<dbReference type="PANTHER" id="PTHR10218">
    <property type="entry name" value="GTP-BINDING PROTEIN ALPHA SUBUNIT"/>
    <property type="match status" value="1"/>
</dbReference>
<evidence type="ECO:0000256" key="2">
    <source>
        <dbReference type="ARBA" id="ARBA00023134"/>
    </source>
</evidence>
<sequence length="644" mass="73636">MSTIYDNWERLVAATLRREHLWQLFHGPSRTPSISSIASDFSSSSQLLDFPFEFSSSSSWYQQNTVPEIGVYGQRYNANDSEAKLRKDEKSQKIKELALGDIFVNGKPLSSRELNLLLRCPCPPKKLGPGNYWYDKGAGFWGKEGQKPSQIISAQLGLGGRLEQDASKGNTLVYVNNREITKGELHVLQLAGVRCYPRTCLWLTADGFYQEEGANYIKGNIWRKVGMKLLCSIFSLPFPSKSYYTSGELSVSDRFEERTVLQKILLVGCSGSGTSTIFKQAVFLYVDIPFLEDELEQIKQLIQSNIYGYIRILLEGHKQIEEANLNESREIQSANEHGLTEFNDAGCKESIYSFGPRLEAFVDWILQFTESSSSGVFSTSFIQATAPLIEELWRNPTFQEIFMRRSELQRLHSAADYFLERTVHIFKPEYEPSNMDILCAERLPSSLSCMDFSFAPPRDDEFDTCGQQDFAARYQLIRPDGPGDNEMPFDMFGDVRIIIFCVSLCDYDQFVINDSRNSVNKMIYNRHWFECTVANPVFDQKVFLLLLTKYDLFEEKIKRIPLNQCDWFADFRPVPGRGTGMTVESLGEKGFQHIAVKFKTLYRDLTGGKLYVAKVNCLNQHSVDVALGYAREILKWEEDMSEYA</sequence>
<evidence type="ECO:0000256" key="4">
    <source>
        <dbReference type="PIRSR" id="PIRSR601019-1"/>
    </source>
</evidence>
<dbReference type="GO" id="GO:0046872">
    <property type="term" value="F:metal ion binding"/>
    <property type="evidence" value="ECO:0007669"/>
    <property type="project" value="UniProtKB-KW"/>
</dbReference>
<dbReference type="SUPFAM" id="SSF47895">
    <property type="entry name" value="Transducin (alpha subunit), insertion domain"/>
    <property type="match status" value="1"/>
</dbReference>
<keyword evidence="5" id="KW-0479">Metal-binding</keyword>
<organism evidence="6 7">
    <name type="scientific">Handroanthus impetiginosus</name>
    <dbReference type="NCBI Taxonomy" id="429701"/>
    <lineage>
        <taxon>Eukaryota</taxon>
        <taxon>Viridiplantae</taxon>
        <taxon>Streptophyta</taxon>
        <taxon>Embryophyta</taxon>
        <taxon>Tracheophyta</taxon>
        <taxon>Spermatophyta</taxon>
        <taxon>Magnoliopsida</taxon>
        <taxon>eudicotyledons</taxon>
        <taxon>Gunneridae</taxon>
        <taxon>Pentapetalae</taxon>
        <taxon>asterids</taxon>
        <taxon>lamiids</taxon>
        <taxon>Lamiales</taxon>
        <taxon>Bignoniaceae</taxon>
        <taxon>Crescentiina</taxon>
        <taxon>Tabebuia alliance</taxon>
        <taxon>Handroanthus</taxon>
    </lineage>
</organism>
<dbReference type="OrthoDB" id="5817230at2759"/>
<keyword evidence="2 4" id="KW-0342">GTP-binding</keyword>
<dbReference type="SUPFAM" id="SSF52540">
    <property type="entry name" value="P-loop containing nucleoside triphosphate hydrolases"/>
    <property type="match status" value="1"/>
</dbReference>
<dbReference type="STRING" id="429701.A0A2G9GEF8"/>
<dbReference type="GO" id="GO:0005525">
    <property type="term" value="F:GTP binding"/>
    <property type="evidence" value="ECO:0007669"/>
    <property type="project" value="UniProtKB-KW"/>
</dbReference>
<dbReference type="PROSITE" id="PS51882">
    <property type="entry name" value="G_ALPHA"/>
    <property type="match status" value="1"/>
</dbReference>
<feature type="binding site" evidence="5">
    <location>
        <position position="275"/>
    </location>
    <ligand>
        <name>Mg(2+)</name>
        <dbReference type="ChEBI" id="CHEBI:18420"/>
    </ligand>
</feature>
<dbReference type="Gene3D" id="1.10.400.10">
    <property type="entry name" value="GI Alpha 1, domain 2-like"/>
    <property type="match status" value="1"/>
</dbReference>
<dbReference type="GO" id="GO:0001664">
    <property type="term" value="F:G protein-coupled receptor binding"/>
    <property type="evidence" value="ECO:0007669"/>
    <property type="project" value="TreeGrafter"/>
</dbReference>
<proteinExistence type="predicted"/>
<reference evidence="7" key="1">
    <citation type="journal article" date="2018" name="Gigascience">
        <title>Genome assembly of the Pink Ipe (Handroanthus impetiginosus, Bignoniaceae), a highly valued, ecologically keystone Neotropical timber forest tree.</title>
        <authorList>
            <person name="Silva-Junior O.B."/>
            <person name="Grattapaglia D."/>
            <person name="Novaes E."/>
            <person name="Collevatti R.G."/>
        </authorList>
    </citation>
    <scope>NUCLEOTIDE SEQUENCE [LARGE SCALE GENOMIC DNA]</scope>
    <source>
        <strain evidence="7">cv. UFG-1</strain>
    </source>
</reference>
<dbReference type="GO" id="GO:0005834">
    <property type="term" value="C:heterotrimeric G-protein complex"/>
    <property type="evidence" value="ECO:0007669"/>
    <property type="project" value="TreeGrafter"/>
</dbReference>
<dbReference type="InterPro" id="IPR027417">
    <property type="entry name" value="P-loop_NTPase"/>
</dbReference>
<keyword evidence="5" id="KW-0460">Magnesium</keyword>
<feature type="binding site" evidence="4">
    <location>
        <begin position="463"/>
        <end position="467"/>
    </location>
    <ligand>
        <name>GTP</name>
        <dbReference type="ChEBI" id="CHEBI:37565"/>
    </ligand>
</feature>
<dbReference type="Pfam" id="PF00503">
    <property type="entry name" value="G-alpha"/>
    <property type="match status" value="1"/>
</dbReference>
<keyword evidence="3" id="KW-0807">Transducer</keyword>
<dbReference type="PANTHER" id="PTHR10218:SF222">
    <property type="entry name" value="EXTRA-LARGE GUANINE NUCLEOTIDE-BINDING PROTEIN 1"/>
    <property type="match status" value="1"/>
</dbReference>
<dbReference type="GO" id="GO:0031683">
    <property type="term" value="F:G-protein beta/gamma-subunit complex binding"/>
    <property type="evidence" value="ECO:0007669"/>
    <property type="project" value="InterPro"/>
</dbReference>
<comment type="caution">
    <text evidence="6">The sequence shown here is derived from an EMBL/GenBank/DDBJ whole genome shotgun (WGS) entry which is preliminary data.</text>
</comment>